<dbReference type="InterPro" id="IPR011990">
    <property type="entry name" value="TPR-like_helical_dom_sf"/>
</dbReference>
<evidence type="ECO:0000256" key="1">
    <source>
        <dbReference type="SAM" id="SignalP"/>
    </source>
</evidence>
<evidence type="ECO:0000313" key="3">
    <source>
        <dbReference type="Proteomes" id="UP000218767"/>
    </source>
</evidence>
<dbReference type="SUPFAM" id="SSF48452">
    <property type="entry name" value="TPR-like"/>
    <property type="match status" value="2"/>
</dbReference>
<dbReference type="PANTHER" id="PTHR45588:SF1">
    <property type="entry name" value="WW DOMAIN-CONTAINING PROTEIN"/>
    <property type="match status" value="1"/>
</dbReference>
<comment type="caution">
    <text evidence="2">The sequence shown here is derived from an EMBL/GenBank/DDBJ whole genome shotgun (WGS) entry which is preliminary data.</text>
</comment>
<reference evidence="3" key="1">
    <citation type="submission" date="2017-08" db="EMBL/GenBank/DDBJ databases">
        <title>A dynamic microbial community with high functional redundancy inhabits the cold, oxic subseafloor aquifer.</title>
        <authorList>
            <person name="Tully B.J."/>
            <person name="Wheat C.G."/>
            <person name="Glazer B.T."/>
            <person name="Huber J.A."/>
        </authorList>
    </citation>
    <scope>NUCLEOTIDE SEQUENCE [LARGE SCALE GENOMIC DNA]</scope>
</reference>
<evidence type="ECO:0008006" key="4">
    <source>
        <dbReference type="Google" id="ProtNLM"/>
    </source>
</evidence>
<feature type="chain" id="PRO_5012765895" description="Tetratricopeptide repeat protein" evidence="1">
    <location>
        <begin position="28"/>
        <end position="560"/>
    </location>
</feature>
<dbReference type="EMBL" id="NVUL01000032">
    <property type="protein sequence ID" value="PCI78452.1"/>
    <property type="molecule type" value="Genomic_DNA"/>
</dbReference>
<protein>
    <recommendedName>
        <fullName evidence="4">Tetratricopeptide repeat protein</fullName>
    </recommendedName>
</protein>
<dbReference type="AlphaFoldDB" id="A0A2A4X708"/>
<proteinExistence type="predicted"/>
<name>A0A2A4X708_9GAMM</name>
<organism evidence="2 3">
    <name type="scientific">SAR86 cluster bacterium</name>
    <dbReference type="NCBI Taxonomy" id="2030880"/>
    <lineage>
        <taxon>Bacteria</taxon>
        <taxon>Pseudomonadati</taxon>
        <taxon>Pseudomonadota</taxon>
        <taxon>Gammaproteobacteria</taxon>
        <taxon>SAR86 cluster</taxon>
    </lineage>
</organism>
<sequence length="560" mass="61738">MQKILAAIRIGVLALLPFGLQPSIAFGQSADEALAVIVPGGGTYSRSINSDSELAQQFFDQGLRMAWGFYFPESIASYQEASRLDPDNPMPYWGLAHAAGPNPNSRYMNLPDDPQGAGLAAIRTALELASNGTQKERDLINATFVLYNKDAILDNRERDFAFLDAMRDLHAQYPEDADIATVFGEAYMNTTRWDYWEADGSAKPGALESKAAFEAAMALEHDHPGANHLYIHLMEGSSQPELAMPAAQKLESTLPISGHMVHMPGHIYLRVGEYEKAVLSNKRSQIVDDQFAEIWGSTNFPVIGTYPLSHKIHKPHAVDFVRFANILQGNYEGSSEAALKNSGSSMGSLGGNNKNTAHVWITDKIFGKWDKIHSDDASIKALANTPYLKGMWSYVMGSAHVAMGHIGPAEAELAIIREQMSADGVNDSGVEPTPADHVLALAMHALLGEIEEAKGNFSAAILHYGHAVEFQDNLSYIEPPDWSQSIRLYLGAALLSAGQAEEAEAVYRKDLEWNQRNGWSTFGLYQSLEAQDREQEALLIKRQFDELWRNADVELERSRI</sequence>
<feature type="signal peptide" evidence="1">
    <location>
        <begin position="1"/>
        <end position="27"/>
    </location>
</feature>
<accession>A0A2A4X708</accession>
<gene>
    <name evidence="2" type="ORF">COB20_06670</name>
</gene>
<evidence type="ECO:0000313" key="2">
    <source>
        <dbReference type="EMBL" id="PCI78452.1"/>
    </source>
</evidence>
<keyword evidence="1" id="KW-0732">Signal</keyword>
<dbReference type="PANTHER" id="PTHR45588">
    <property type="entry name" value="TPR DOMAIN-CONTAINING PROTEIN"/>
    <property type="match status" value="1"/>
</dbReference>
<dbReference type="Proteomes" id="UP000218767">
    <property type="component" value="Unassembled WGS sequence"/>
</dbReference>
<dbReference type="Gene3D" id="1.25.40.10">
    <property type="entry name" value="Tetratricopeptide repeat domain"/>
    <property type="match status" value="2"/>
</dbReference>